<sequence>MNSKIVRPGVLDAGLYGFITTLIYKIALFSVSVLLLLLLVPSKLSSLAALLILGLSLVSIPLIALCQMTSALTGGVRDGLNISRAWTLLTSSNKTGHLLTATCVPAIIVFTLTLLAGFIWFMIAAAMMTASVASQANSLSMMGQSMLFYGMFGIDVSVIISSIIGTLFSMVLLWLPLVFGFFYLHTAALLISLRAVGYWMHDVKPSVVCGNPAIEA</sequence>
<dbReference type="EMBL" id="JAIMFO010000004">
    <property type="protein sequence ID" value="MBY4796966.1"/>
    <property type="molecule type" value="Genomic_DNA"/>
</dbReference>
<feature type="transmembrane region" description="Helical" evidence="1">
    <location>
        <begin position="15"/>
        <end position="40"/>
    </location>
</feature>
<feature type="transmembrane region" description="Helical" evidence="1">
    <location>
        <begin position="146"/>
        <end position="168"/>
    </location>
</feature>
<reference evidence="2 3" key="1">
    <citation type="submission" date="2021-08" db="EMBL/GenBank/DDBJ databases">
        <title>Collinsella faecalis sp. nov. isolated from swine faeces.</title>
        <authorList>
            <person name="Oh B.S."/>
            <person name="Lee J.H."/>
        </authorList>
    </citation>
    <scope>NUCLEOTIDE SEQUENCE [LARGE SCALE GENOMIC DNA]</scope>
    <source>
        <strain evidence="2 3">AGMB00827</strain>
    </source>
</reference>
<gene>
    <name evidence="2" type="ORF">K6V98_01105</name>
</gene>
<feature type="transmembrane region" description="Helical" evidence="1">
    <location>
        <begin position="174"/>
        <end position="196"/>
    </location>
</feature>
<organism evidence="2 3">
    <name type="scientific">Collinsella ureilytica</name>
    <dbReference type="NCBI Taxonomy" id="2869515"/>
    <lineage>
        <taxon>Bacteria</taxon>
        <taxon>Bacillati</taxon>
        <taxon>Actinomycetota</taxon>
        <taxon>Coriobacteriia</taxon>
        <taxon>Coriobacteriales</taxon>
        <taxon>Coriobacteriaceae</taxon>
        <taxon>Collinsella</taxon>
    </lineage>
</organism>
<keyword evidence="1" id="KW-1133">Transmembrane helix</keyword>
<protein>
    <recommendedName>
        <fullName evidence="4">DUF4013 domain-containing protein</fullName>
    </recommendedName>
</protein>
<dbReference type="Proteomes" id="UP000700908">
    <property type="component" value="Unassembled WGS sequence"/>
</dbReference>
<evidence type="ECO:0000256" key="1">
    <source>
        <dbReference type="SAM" id="Phobius"/>
    </source>
</evidence>
<evidence type="ECO:0000313" key="2">
    <source>
        <dbReference type="EMBL" id="MBY4796966.1"/>
    </source>
</evidence>
<feature type="transmembrane region" description="Helical" evidence="1">
    <location>
        <begin position="47"/>
        <end position="70"/>
    </location>
</feature>
<evidence type="ECO:0000313" key="3">
    <source>
        <dbReference type="Proteomes" id="UP000700908"/>
    </source>
</evidence>
<dbReference type="RefSeq" id="WP_222198679.1">
    <property type="nucleotide sequence ID" value="NZ_JAIMFO010000004.1"/>
</dbReference>
<name>A0ABS7MHY2_9ACTN</name>
<keyword evidence="1" id="KW-0472">Membrane</keyword>
<feature type="transmembrane region" description="Helical" evidence="1">
    <location>
        <begin position="98"/>
        <end position="125"/>
    </location>
</feature>
<accession>A0ABS7MHY2</accession>
<keyword evidence="3" id="KW-1185">Reference proteome</keyword>
<keyword evidence="1" id="KW-0812">Transmembrane</keyword>
<proteinExistence type="predicted"/>
<evidence type="ECO:0008006" key="4">
    <source>
        <dbReference type="Google" id="ProtNLM"/>
    </source>
</evidence>
<comment type="caution">
    <text evidence="2">The sequence shown here is derived from an EMBL/GenBank/DDBJ whole genome shotgun (WGS) entry which is preliminary data.</text>
</comment>